<sequence>MSRGSFVFTNTALRSLELDEDMLERHKYRRQVSSVHVNNYMWKKEARDRDHLRSAPALPPAICQDVVVQNALYTGDLEAVQRLFPRGSTGNLIFEPLGGDMRWVARGEGLWSLTYEQELTTPLHITAGRGFTDCLKLLLQRGANIDLAPGGITALHESCENCQPECTKLLLMHGANANSVSEEGLMPLHLCTCPESFECAKYLLQFGAAISGRTLDENDTPLHVAARYGLPDHTEMYLRYGAAVDKENEEGMTPLNIACSQPQKLQDLERYFKVCQLLLAAGADVHTMDHDRHTPLHMACKNVNPDVVDLLMANGACVNNMDYGGEAPMHNILKVVWCKLSHQPERIVRALLNHGSIRVWPGALPLVLKHCCASPRTIEVLLNGYSHLKVTDTWVESVPEEVFKEHQEFYQSVFSLAMTPRSLQHLARCRLRTFLQARVHKVVPKLDLPTFIKNYLLLDYRGYIH</sequence>
<dbReference type="RefSeq" id="XP_008332583.1">
    <property type="nucleotide sequence ID" value="XM_008334361.3"/>
</dbReference>
<dbReference type="PANTHER" id="PTHR24136:SF18">
    <property type="entry name" value="ANKYRIN REPEAT AND SOCS BOX PROTEIN 5"/>
    <property type="match status" value="1"/>
</dbReference>
<feature type="repeat" description="ANK" evidence="6">
    <location>
        <begin position="250"/>
        <end position="290"/>
    </location>
</feature>
<proteinExistence type="inferred from homology"/>
<dbReference type="AlphaFoldDB" id="A0A3P8VPV9"/>
<evidence type="ECO:0000256" key="2">
    <source>
        <dbReference type="ARBA" id="ARBA00005949"/>
    </source>
</evidence>
<comment type="pathway">
    <text evidence="1">Protein modification; protein ubiquitination.</text>
</comment>
<reference evidence="8" key="2">
    <citation type="submission" date="2025-08" db="UniProtKB">
        <authorList>
            <consortium name="Ensembl"/>
        </authorList>
    </citation>
    <scope>IDENTIFICATION</scope>
</reference>
<feature type="repeat" description="ANK" evidence="6">
    <location>
        <begin position="150"/>
        <end position="182"/>
    </location>
</feature>
<dbReference type="SMART" id="SM00248">
    <property type="entry name" value="ANK"/>
    <property type="match status" value="6"/>
</dbReference>
<organism evidence="8 9">
    <name type="scientific">Cynoglossus semilaevis</name>
    <name type="common">Tongue sole</name>
    <dbReference type="NCBI Taxonomy" id="244447"/>
    <lineage>
        <taxon>Eukaryota</taxon>
        <taxon>Metazoa</taxon>
        <taxon>Chordata</taxon>
        <taxon>Craniata</taxon>
        <taxon>Vertebrata</taxon>
        <taxon>Euteleostomi</taxon>
        <taxon>Actinopterygii</taxon>
        <taxon>Neopterygii</taxon>
        <taxon>Teleostei</taxon>
        <taxon>Neoteleostei</taxon>
        <taxon>Acanthomorphata</taxon>
        <taxon>Carangaria</taxon>
        <taxon>Pleuronectiformes</taxon>
        <taxon>Pleuronectoidei</taxon>
        <taxon>Cynoglossidae</taxon>
        <taxon>Cynoglossinae</taxon>
        <taxon>Cynoglossus</taxon>
    </lineage>
</organism>
<dbReference type="SUPFAM" id="SSF48403">
    <property type="entry name" value="Ankyrin repeat"/>
    <property type="match status" value="1"/>
</dbReference>
<dbReference type="Gene3D" id="1.10.750.20">
    <property type="entry name" value="SOCS box"/>
    <property type="match status" value="1"/>
</dbReference>
<dbReference type="InterPro" id="IPR036036">
    <property type="entry name" value="SOCS_box-like_dom_sf"/>
</dbReference>
<dbReference type="Gene3D" id="1.25.40.20">
    <property type="entry name" value="Ankyrin repeat-containing domain"/>
    <property type="match status" value="1"/>
</dbReference>
<feature type="repeat" description="ANK" evidence="6">
    <location>
        <begin position="118"/>
        <end position="150"/>
    </location>
</feature>
<accession>A0A3P8VPV9</accession>
<dbReference type="PROSITE" id="PS50088">
    <property type="entry name" value="ANK_REPEAT"/>
    <property type="match status" value="5"/>
</dbReference>
<dbReference type="InterPro" id="IPR001496">
    <property type="entry name" value="SOCS_box"/>
</dbReference>
<dbReference type="STRING" id="244447.ENSCSEP00000017268"/>
<dbReference type="Proteomes" id="UP000265120">
    <property type="component" value="Chromosome 20"/>
</dbReference>
<dbReference type="PROSITE" id="PS50225">
    <property type="entry name" value="SOCS"/>
    <property type="match status" value="1"/>
</dbReference>
<feature type="repeat" description="ANK" evidence="6">
    <location>
        <begin position="291"/>
        <end position="323"/>
    </location>
</feature>
<evidence type="ECO:0000256" key="1">
    <source>
        <dbReference type="ARBA" id="ARBA00004906"/>
    </source>
</evidence>
<reference evidence="8" key="3">
    <citation type="submission" date="2025-09" db="UniProtKB">
        <authorList>
            <consortium name="Ensembl"/>
        </authorList>
    </citation>
    <scope>IDENTIFICATION</scope>
</reference>
<dbReference type="InterPro" id="IPR002110">
    <property type="entry name" value="Ankyrin_rpt"/>
</dbReference>
<protein>
    <submittedName>
        <fullName evidence="8">Ankyrin repeat and SOCS box containing 10</fullName>
    </submittedName>
</protein>
<dbReference type="GO" id="GO:0016567">
    <property type="term" value="P:protein ubiquitination"/>
    <property type="evidence" value="ECO:0007669"/>
    <property type="project" value="UniProtKB-UniPathway"/>
</dbReference>
<comment type="similarity">
    <text evidence="2">Belongs to the ankyrin SOCS box (ASB) family.</text>
</comment>
<dbReference type="PANTHER" id="PTHR24136">
    <property type="entry name" value="SOWAH (DROSOPHILA) HOMOLOG"/>
    <property type="match status" value="1"/>
</dbReference>
<keyword evidence="5 6" id="KW-0040">ANK repeat</keyword>
<feature type="domain" description="SOCS box" evidence="7">
    <location>
        <begin position="420"/>
        <end position="456"/>
    </location>
</feature>
<dbReference type="GO" id="GO:0035556">
    <property type="term" value="P:intracellular signal transduction"/>
    <property type="evidence" value="ECO:0007669"/>
    <property type="project" value="InterPro"/>
</dbReference>
<dbReference type="Pfam" id="PF07525">
    <property type="entry name" value="SOCS_box"/>
    <property type="match status" value="1"/>
</dbReference>
<dbReference type="InParanoid" id="A0A3P8VPV9"/>
<dbReference type="PROSITE" id="PS50297">
    <property type="entry name" value="ANK_REP_REGION"/>
    <property type="match status" value="3"/>
</dbReference>
<dbReference type="InterPro" id="IPR051573">
    <property type="entry name" value="Ankyrin-SOCS_box_domain"/>
</dbReference>
<dbReference type="InterPro" id="IPR036770">
    <property type="entry name" value="Ankyrin_rpt-contain_sf"/>
</dbReference>
<dbReference type="SUPFAM" id="SSF158235">
    <property type="entry name" value="SOCS box-like"/>
    <property type="match status" value="1"/>
</dbReference>
<evidence type="ECO:0000256" key="5">
    <source>
        <dbReference type="ARBA" id="ARBA00023043"/>
    </source>
</evidence>
<dbReference type="Pfam" id="PF12796">
    <property type="entry name" value="Ank_2"/>
    <property type="match status" value="2"/>
</dbReference>
<dbReference type="KEGG" id="csem:103396321"/>
<dbReference type="Ensembl" id="ENSCSET00000017482.1">
    <property type="protein sequence ID" value="ENSCSEP00000017268.1"/>
    <property type="gene ID" value="ENSCSEG00000011081.1"/>
</dbReference>
<keyword evidence="3" id="KW-0677">Repeat</keyword>
<evidence type="ECO:0000259" key="7">
    <source>
        <dbReference type="PROSITE" id="PS50225"/>
    </source>
</evidence>
<evidence type="ECO:0000256" key="6">
    <source>
        <dbReference type="PROSITE-ProRule" id="PRU00023"/>
    </source>
</evidence>
<evidence type="ECO:0000313" key="8">
    <source>
        <dbReference type="Ensembl" id="ENSCSEP00000017268.1"/>
    </source>
</evidence>
<evidence type="ECO:0000256" key="3">
    <source>
        <dbReference type="ARBA" id="ARBA00022737"/>
    </source>
</evidence>
<feature type="repeat" description="ANK" evidence="6">
    <location>
        <begin position="217"/>
        <end position="249"/>
    </location>
</feature>
<name>A0A3P8VPV9_CYNSE</name>
<keyword evidence="4" id="KW-0833">Ubl conjugation pathway</keyword>
<dbReference type="OrthoDB" id="366390at2759"/>
<dbReference type="UniPathway" id="UPA00143"/>
<dbReference type="CDD" id="cd03723">
    <property type="entry name" value="SOCS_ASB4_ASB18"/>
    <property type="match status" value="1"/>
</dbReference>
<dbReference type="GO" id="GO:0045732">
    <property type="term" value="P:positive regulation of protein catabolic process"/>
    <property type="evidence" value="ECO:0007669"/>
    <property type="project" value="TreeGrafter"/>
</dbReference>
<keyword evidence="9" id="KW-1185">Reference proteome</keyword>
<dbReference type="SMART" id="SM00969">
    <property type="entry name" value="SOCS_box"/>
    <property type="match status" value="1"/>
</dbReference>
<dbReference type="GeneID" id="103396321"/>
<dbReference type="CTD" id="136371"/>
<dbReference type="OMA" id="QGGEMRW"/>
<evidence type="ECO:0000313" key="9">
    <source>
        <dbReference type="Proteomes" id="UP000265120"/>
    </source>
</evidence>
<dbReference type="GeneTree" id="ENSGT00940000158974"/>
<reference evidence="8 9" key="1">
    <citation type="journal article" date="2014" name="Nat. Genet.">
        <title>Whole-genome sequence of a flatfish provides insights into ZW sex chromosome evolution and adaptation to a benthic lifestyle.</title>
        <authorList>
            <person name="Chen S."/>
            <person name="Zhang G."/>
            <person name="Shao C."/>
            <person name="Huang Q."/>
            <person name="Liu G."/>
            <person name="Zhang P."/>
            <person name="Song W."/>
            <person name="An N."/>
            <person name="Chalopin D."/>
            <person name="Volff J.N."/>
            <person name="Hong Y."/>
            <person name="Li Q."/>
            <person name="Sha Z."/>
            <person name="Zhou H."/>
            <person name="Xie M."/>
            <person name="Yu Q."/>
            <person name="Liu Y."/>
            <person name="Xiang H."/>
            <person name="Wang N."/>
            <person name="Wu K."/>
            <person name="Yang C."/>
            <person name="Zhou Q."/>
            <person name="Liao X."/>
            <person name="Yang L."/>
            <person name="Hu Q."/>
            <person name="Zhang J."/>
            <person name="Meng L."/>
            <person name="Jin L."/>
            <person name="Tian Y."/>
            <person name="Lian J."/>
            <person name="Yang J."/>
            <person name="Miao G."/>
            <person name="Liu S."/>
            <person name="Liang Z."/>
            <person name="Yan F."/>
            <person name="Li Y."/>
            <person name="Sun B."/>
            <person name="Zhang H."/>
            <person name="Zhang J."/>
            <person name="Zhu Y."/>
            <person name="Du M."/>
            <person name="Zhao Y."/>
            <person name="Schartl M."/>
            <person name="Tang Q."/>
            <person name="Wang J."/>
        </authorList>
    </citation>
    <scope>NUCLEOTIDE SEQUENCE</scope>
</reference>
<evidence type="ECO:0000256" key="4">
    <source>
        <dbReference type="ARBA" id="ARBA00022786"/>
    </source>
</evidence>